<name>A0A4U8VU41_9NOCA</name>
<dbReference type="AlphaFoldDB" id="A0A4U8VU41"/>
<dbReference type="Pfam" id="PF07883">
    <property type="entry name" value="Cupin_2"/>
    <property type="match status" value="1"/>
</dbReference>
<dbReference type="RefSeq" id="WP_130915848.1">
    <property type="nucleotide sequence ID" value="NZ_JADLQM010000008.1"/>
</dbReference>
<evidence type="ECO:0000313" key="2">
    <source>
        <dbReference type="EMBL" id="VFA96802.1"/>
    </source>
</evidence>
<dbReference type="InterPro" id="IPR014710">
    <property type="entry name" value="RmlC-like_jellyroll"/>
</dbReference>
<feature type="domain" description="Cupin type-2" evidence="1">
    <location>
        <begin position="36"/>
        <end position="88"/>
    </location>
</feature>
<protein>
    <submittedName>
        <fullName evidence="2">Cupin domain</fullName>
    </submittedName>
</protein>
<gene>
    <name evidence="2" type="ORF">NCTC10797_00557</name>
</gene>
<proteinExistence type="predicted"/>
<reference evidence="2 3" key="1">
    <citation type="submission" date="2019-02" db="EMBL/GenBank/DDBJ databases">
        <authorList>
            <consortium name="Pathogen Informatics"/>
        </authorList>
    </citation>
    <scope>NUCLEOTIDE SEQUENCE [LARGE SCALE GENOMIC DNA]</scope>
    <source>
        <strain evidence="2 3">3012STDY6756504</strain>
    </source>
</reference>
<dbReference type="EMBL" id="LR215973">
    <property type="protein sequence ID" value="VFA96802.1"/>
    <property type="molecule type" value="Genomic_DNA"/>
</dbReference>
<organism evidence="2 3">
    <name type="scientific">Nocardia cyriacigeorgica</name>
    <dbReference type="NCBI Taxonomy" id="135487"/>
    <lineage>
        <taxon>Bacteria</taxon>
        <taxon>Bacillati</taxon>
        <taxon>Actinomycetota</taxon>
        <taxon>Actinomycetes</taxon>
        <taxon>Mycobacteriales</taxon>
        <taxon>Nocardiaceae</taxon>
        <taxon>Nocardia</taxon>
    </lineage>
</organism>
<dbReference type="InterPro" id="IPR013096">
    <property type="entry name" value="Cupin_2"/>
</dbReference>
<dbReference type="Proteomes" id="UP000290439">
    <property type="component" value="Chromosome"/>
</dbReference>
<evidence type="ECO:0000313" key="3">
    <source>
        <dbReference type="Proteomes" id="UP000290439"/>
    </source>
</evidence>
<dbReference type="SUPFAM" id="SSF51182">
    <property type="entry name" value="RmlC-like cupins"/>
    <property type="match status" value="1"/>
</dbReference>
<dbReference type="Gene3D" id="2.60.120.10">
    <property type="entry name" value="Jelly Rolls"/>
    <property type="match status" value="1"/>
</dbReference>
<evidence type="ECO:0000259" key="1">
    <source>
        <dbReference type="Pfam" id="PF07883"/>
    </source>
</evidence>
<dbReference type="InterPro" id="IPR011051">
    <property type="entry name" value="RmlC_Cupin_sf"/>
</dbReference>
<sequence length="179" mass="20148">MHETLTFRDGHRVTLVARGVDDDGPYLRLQHQLPVPKRQAGPHWHPELAESWTIRTGRVRFRIDGTEVIANPGDTVTAAPRAVHEFWSELPDTLVDHEIRPPMRHWPMFQLWANLDTAGKTTAAGVPRNPIALALLWDLQDGYLAHIPAPVQRILLGGLARLARATGYHRRWLPAPDAA</sequence>
<accession>A0A4U8VU41</accession>